<proteinExistence type="predicted"/>
<feature type="compositionally biased region" description="Low complexity" evidence="1">
    <location>
        <begin position="1"/>
        <end position="22"/>
    </location>
</feature>
<organism evidence="2 3">
    <name type="scientific">Thalassiosira oceanica</name>
    <name type="common">Marine diatom</name>
    <dbReference type="NCBI Taxonomy" id="159749"/>
    <lineage>
        <taxon>Eukaryota</taxon>
        <taxon>Sar</taxon>
        <taxon>Stramenopiles</taxon>
        <taxon>Ochrophyta</taxon>
        <taxon>Bacillariophyta</taxon>
        <taxon>Coscinodiscophyceae</taxon>
        <taxon>Thalassiosirophycidae</taxon>
        <taxon>Thalassiosirales</taxon>
        <taxon>Thalassiosiraceae</taxon>
        <taxon>Thalassiosira</taxon>
    </lineage>
</organism>
<dbReference type="AlphaFoldDB" id="K0T8M0"/>
<evidence type="ECO:0000313" key="2">
    <source>
        <dbReference type="EMBL" id="EJK73925.1"/>
    </source>
</evidence>
<feature type="compositionally biased region" description="Basic residues" evidence="1">
    <location>
        <begin position="403"/>
        <end position="413"/>
    </location>
</feature>
<feature type="compositionally biased region" description="Basic and acidic residues" evidence="1">
    <location>
        <begin position="215"/>
        <end position="227"/>
    </location>
</feature>
<gene>
    <name evidence="2" type="ORF">THAOC_04429</name>
</gene>
<dbReference type="Proteomes" id="UP000266841">
    <property type="component" value="Unassembled WGS sequence"/>
</dbReference>
<feature type="region of interest" description="Disordered" evidence="1">
    <location>
        <begin position="1"/>
        <end position="122"/>
    </location>
</feature>
<dbReference type="EMBL" id="AGNL01004098">
    <property type="protein sequence ID" value="EJK73925.1"/>
    <property type="molecule type" value="Genomic_DNA"/>
</dbReference>
<protein>
    <submittedName>
        <fullName evidence="2">Uncharacterized protein</fullName>
    </submittedName>
</protein>
<feature type="region of interest" description="Disordered" evidence="1">
    <location>
        <begin position="545"/>
        <end position="568"/>
    </location>
</feature>
<evidence type="ECO:0000256" key="1">
    <source>
        <dbReference type="SAM" id="MobiDB-lite"/>
    </source>
</evidence>
<evidence type="ECO:0000313" key="3">
    <source>
        <dbReference type="Proteomes" id="UP000266841"/>
    </source>
</evidence>
<feature type="region of interest" description="Disordered" evidence="1">
    <location>
        <begin position="475"/>
        <end position="521"/>
    </location>
</feature>
<feature type="non-terminal residue" evidence="2">
    <location>
        <position position="1"/>
    </location>
</feature>
<reference evidence="2 3" key="1">
    <citation type="journal article" date="2012" name="Genome Biol.">
        <title>Genome and low-iron response of an oceanic diatom adapted to chronic iron limitation.</title>
        <authorList>
            <person name="Lommer M."/>
            <person name="Specht M."/>
            <person name="Roy A.S."/>
            <person name="Kraemer L."/>
            <person name="Andreson R."/>
            <person name="Gutowska M.A."/>
            <person name="Wolf J."/>
            <person name="Bergner S.V."/>
            <person name="Schilhabel M.B."/>
            <person name="Klostermeier U.C."/>
            <person name="Beiko R.G."/>
            <person name="Rosenstiel P."/>
            <person name="Hippler M."/>
            <person name="Laroche J."/>
        </authorList>
    </citation>
    <scope>NUCLEOTIDE SEQUENCE [LARGE SCALE GENOMIC DNA]</scope>
    <source>
        <strain evidence="2 3">CCMP1005</strain>
    </source>
</reference>
<keyword evidence="3" id="KW-1185">Reference proteome</keyword>
<accession>K0T8M0</accession>
<feature type="region of interest" description="Disordered" evidence="1">
    <location>
        <begin position="345"/>
        <end position="415"/>
    </location>
</feature>
<name>K0T8M0_THAOC</name>
<feature type="region of interest" description="Disordered" evidence="1">
    <location>
        <begin position="184"/>
        <end position="287"/>
    </location>
</feature>
<sequence length="699" mass="76094">GEAGAKGPARDGAGAPARPSAVGRRRRGRRRRVRAAIVSKAEHPSETDAGARLGEAPGRTVRGPQASGAPPRDDPAVPVREAPHGVAARRALVRPAARPIDLPPASPLPRRRLPPPPPGRLRGRLLHRPSGLDLRLPDVLRQLVGRGVDVVRAAAELSQRPERRVRPPRAGLLGVHRVRHAVRTRGAVQRHARRRRGVEPAGVGGRRRGVGGVRRPVEAERRQERSLLLRGRVRRRHHEVRGPLSQREPQRLSAGGDMLLQHAVRREDDDGRSPAAESDVESHDARAGPVRVEGEQVLLRVRLGRRPGEVRGLVSLGDDNDCPPDQKCWAFSQCHAADMNGQTLQQMEKSKEAAAAMNGPSPSAADEWWSPGSGGQAGQASPPVRPEDVPGYYDVTLGGTKRPTNRPTRRPTKRPVISAEQEMHRNSFCGAFWTDARDNCDTKPHCEDDRDCPEAEYCWTQTPCDYYATAPPTTMYPTMMPSGEPTTPTPTEDPSNSPVGTTPTRSPTPQPTWEPTVSDCGLPSTTTYSKVVLLDPAPDHAHVLPDDRTVRHSPPNCESNDKPTFDPDDPSLTFFWQVGYSDSLGKSWSDADENCGMRCPTGNSGDCPAELECWAFTSCEEERGIKTDPPTVESYPTPAPYAVYVPGPGGAQVPVFGGFDYPHYQPTVSPKPTESSVPSVEPTLPPGVIAKELLATYYW</sequence>
<comment type="caution">
    <text evidence="2">The sequence shown here is derived from an EMBL/GenBank/DDBJ whole genome shotgun (WGS) entry which is preliminary data.</text>
</comment>
<feature type="compositionally biased region" description="Basic residues" evidence="1">
    <location>
        <begin position="23"/>
        <end position="34"/>
    </location>
</feature>
<feature type="compositionally biased region" description="Low complexity" evidence="1">
    <location>
        <begin position="475"/>
        <end position="505"/>
    </location>
</feature>
<feature type="compositionally biased region" description="Low complexity" evidence="1">
    <location>
        <begin position="86"/>
        <end position="99"/>
    </location>
</feature>
<feature type="compositionally biased region" description="Basic residues" evidence="1">
    <location>
        <begin position="184"/>
        <end position="196"/>
    </location>
</feature>